<evidence type="ECO:0000256" key="6">
    <source>
        <dbReference type="ARBA" id="ARBA00022989"/>
    </source>
</evidence>
<evidence type="ECO:0000256" key="13">
    <source>
        <dbReference type="SAM" id="Phobius"/>
    </source>
</evidence>
<keyword evidence="9" id="KW-0675">Receptor</keyword>
<evidence type="ECO:0000256" key="4">
    <source>
        <dbReference type="ARBA" id="ARBA00022475"/>
    </source>
</evidence>
<dbReference type="PRINTS" id="PR01609">
    <property type="entry name" value="CD36FAMILY"/>
</dbReference>
<accession>A0AAJ6QXV9</accession>
<protein>
    <recommendedName>
        <fullName evidence="11">Scavenger receptor class B member 1</fullName>
    </recommendedName>
    <alternativeName>
        <fullName evidence="12">SR-BI</fullName>
    </alternativeName>
</protein>
<evidence type="ECO:0000256" key="8">
    <source>
        <dbReference type="ARBA" id="ARBA00023157"/>
    </source>
</evidence>
<evidence type="ECO:0000256" key="10">
    <source>
        <dbReference type="ARBA" id="ARBA00023180"/>
    </source>
</evidence>
<dbReference type="RefSeq" id="XP_003747406.2">
    <property type="nucleotide sequence ID" value="XM_003747358.2"/>
</dbReference>
<keyword evidence="4" id="KW-1003">Cell membrane</keyword>
<dbReference type="GO" id="GO:0005901">
    <property type="term" value="C:caveola"/>
    <property type="evidence" value="ECO:0007669"/>
    <property type="project" value="UniProtKB-SubCell"/>
</dbReference>
<dbReference type="InterPro" id="IPR002159">
    <property type="entry name" value="CD36_fam"/>
</dbReference>
<comment type="similarity">
    <text evidence="3">Belongs to the CD36 family.</text>
</comment>
<evidence type="ECO:0000256" key="9">
    <source>
        <dbReference type="ARBA" id="ARBA00023170"/>
    </source>
</evidence>
<dbReference type="KEGG" id="goe:100904339"/>
<proteinExistence type="inferred from homology"/>
<dbReference type="AlphaFoldDB" id="A0AAJ6QXV9"/>
<evidence type="ECO:0000313" key="15">
    <source>
        <dbReference type="RefSeq" id="XP_003747406.2"/>
    </source>
</evidence>
<evidence type="ECO:0000256" key="1">
    <source>
        <dbReference type="ARBA" id="ARBA00004189"/>
    </source>
</evidence>
<comment type="subcellular location">
    <subcellularLocation>
        <location evidence="2">Cell membrane</location>
        <topology evidence="2">Multi-pass membrane protein</topology>
    </subcellularLocation>
    <subcellularLocation>
        <location evidence="1">Membrane</location>
        <location evidence="1">Caveola</location>
        <topology evidence="1">Multi-pass membrane protein</topology>
    </subcellularLocation>
</comment>
<evidence type="ECO:0000256" key="5">
    <source>
        <dbReference type="ARBA" id="ARBA00022692"/>
    </source>
</evidence>
<dbReference type="GeneID" id="100904339"/>
<keyword evidence="7 13" id="KW-0472">Membrane</keyword>
<dbReference type="Proteomes" id="UP000694867">
    <property type="component" value="Unplaced"/>
</dbReference>
<dbReference type="GO" id="GO:0005044">
    <property type="term" value="F:scavenger receptor activity"/>
    <property type="evidence" value="ECO:0007669"/>
    <property type="project" value="TreeGrafter"/>
</dbReference>
<dbReference type="GO" id="GO:0005737">
    <property type="term" value="C:cytoplasm"/>
    <property type="evidence" value="ECO:0007669"/>
    <property type="project" value="TreeGrafter"/>
</dbReference>
<dbReference type="PANTHER" id="PTHR11923:SF110">
    <property type="entry name" value="SCAVENGER RECEPTOR CLASS B MEMBER 1"/>
    <property type="match status" value="1"/>
</dbReference>
<dbReference type="PANTHER" id="PTHR11923">
    <property type="entry name" value="SCAVENGER RECEPTOR CLASS B TYPE-1 SR-B1"/>
    <property type="match status" value="1"/>
</dbReference>
<feature type="transmembrane region" description="Helical" evidence="13">
    <location>
        <begin position="459"/>
        <end position="483"/>
    </location>
</feature>
<evidence type="ECO:0000256" key="2">
    <source>
        <dbReference type="ARBA" id="ARBA00004651"/>
    </source>
</evidence>
<evidence type="ECO:0000313" key="14">
    <source>
        <dbReference type="Proteomes" id="UP000694867"/>
    </source>
</evidence>
<dbReference type="Pfam" id="PF01130">
    <property type="entry name" value="CD36"/>
    <property type="match status" value="1"/>
</dbReference>
<sequence>MTRLWLRCNAFLAFVLSASIAVLAAGILGYTVLIPQFVGSNLRQKMRLIRENEALERWANYSDPVYLSVHLFNITNIEEFRDGGPPRVQEIGPYVYLEKRTKRVDYMDENVISYSEYKSYRFLREFSSGDPKEDIVHALNVPLVSVADFIEKTIPNFPWLEPVFQSVLHALTYKHDEDIVVRRTVDEMLFSGYDTPFVVEAVKLAKKALPSLEFDSHDRFGLLLNKNGSISDQYTVGTGAGDLPFTKIIEWNGKTELSYWGSDHCNQINGTDGSQFPPLMDKGNTLQIFSAELCRSIHLEHESDTEVKGIETQRYTVPAALYSNAEEVESNVCYCESPDKCDLSGIMNISKCRKGLPLMMSAPHFYMGEPKLSQDIIGLKPTKEKHETFLEISSMTGLVLRAAKRLQINIEVKPSLYVPTLENVTARIVPVAWIEERMEATVSFTGLLKEKLVRPRNSAIAVCSLAVLIGGLSTVIVIVVSCIRDAKYFKSFDLTAISVDDDRGAPENTGAGTTRENLEKATLSLKNGFETIAVTTRNGT</sequence>
<evidence type="ECO:0000256" key="3">
    <source>
        <dbReference type="ARBA" id="ARBA00010532"/>
    </source>
</evidence>
<gene>
    <name evidence="15" type="primary">LOC100904339</name>
</gene>
<keyword evidence="6 13" id="KW-1133">Transmembrane helix</keyword>
<keyword evidence="14" id="KW-1185">Reference proteome</keyword>
<evidence type="ECO:0000256" key="12">
    <source>
        <dbReference type="ARBA" id="ARBA00042244"/>
    </source>
</evidence>
<keyword evidence="5 13" id="KW-0812">Transmembrane</keyword>
<evidence type="ECO:0000256" key="11">
    <source>
        <dbReference type="ARBA" id="ARBA00040821"/>
    </source>
</evidence>
<organism evidence="14 15">
    <name type="scientific">Galendromus occidentalis</name>
    <name type="common">western predatory mite</name>
    <dbReference type="NCBI Taxonomy" id="34638"/>
    <lineage>
        <taxon>Eukaryota</taxon>
        <taxon>Metazoa</taxon>
        <taxon>Ecdysozoa</taxon>
        <taxon>Arthropoda</taxon>
        <taxon>Chelicerata</taxon>
        <taxon>Arachnida</taxon>
        <taxon>Acari</taxon>
        <taxon>Parasitiformes</taxon>
        <taxon>Mesostigmata</taxon>
        <taxon>Gamasina</taxon>
        <taxon>Phytoseioidea</taxon>
        <taxon>Phytoseiidae</taxon>
        <taxon>Typhlodrominae</taxon>
        <taxon>Galendromus</taxon>
    </lineage>
</organism>
<keyword evidence="8" id="KW-1015">Disulfide bond</keyword>
<keyword evidence="10" id="KW-0325">Glycoprotein</keyword>
<name>A0AAJ6QXV9_9ACAR</name>
<evidence type="ECO:0000256" key="7">
    <source>
        <dbReference type="ARBA" id="ARBA00023136"/>
    </source>
</evidence>
<reference evidence="15" key="1">
    <citation type="submission" date="2025-08" db="UniProtKB">
        <authorList>
            <consortium name="RefSeq"/>
        </authorList>
    </citation>
    <scope>IDENTIFICATION</scope>
</reference>